<protein>
    <recommendedName>
        <fullName evidence="1">Thioredoxin domain-containing protein</fullName>
    </recommendedName>
</protein>
<dbReference type="Proteomes" id="UP000208104">
    <property type="component" value="Segment"/>
</dbReference>
<reference evidence="2 3" key="1">
    <citation type="journal article" date="2015" name="Genome Announc.">
        <title>Genome Sequences of Five Additional Brevibacillus laterosporus Bacteriophages.</title>
        <authorList>
            <person name="Merrill B.D."/>
            <person name="Berg J.A."/>
            <person name="Graves K.A."/>
            <person name="Ward A.T."/>
            <person name="Hilton J.A."/>
            <person name="Wake B.N."/>
            <person name="Grose J.H."/>
            <person name="Breakwell D.P."/>
            <person name="Burnett S.H."/>
        </authorList>
    </citation>
    <scope>NUCLEOTIDE SEQUENCE [LARGE SCALE GENOMIC DNA]</scope>
</reference>
<sequence length="96" mass="11166">MLTKPLTLKLYYSKSCGHCRRIDKTIDKIAKERCHVKVEKIEHAPSLSSEIKFIPTVVVMYDEKELGRFSSALAKKAIDSWLDQLEDYIKTYLMEV</sequence>
<feature type="domain" description="Thioredoxin" evidence="1">
    <location>
        <begin position="8"/>
        <end position="83"/>
    </location>
</feature>
<dbReference type="InterPro" id="IPR036249">
    <property type="entry name" value="Thioredoxin-like_sf"/>
</dbReference>
<evidence type="ECO:0000259" key="1">
    <source>
        <dbReference type="Pfam" id="PF00085"/>
    </source>
</evidence>
<name>A0A0K2CNQ8_9CAUD</name>
<dbReference type="RefSeq" id="YP_009199131.1">
    <property type="nucleotide sequence ID" value="NC_028805.1"/>
</dbReference>
<accession>A0A0K2CNQ8</accession>
<evidence type="ECO:0000313" key="3">
    <source>
        <dbReference type="Proteomes" id="UP000208104"/>
    </source>
</evidence>
<gene>
    <name evidence="2" type="ORF">JENST_70</name>
</gene>
<dbReference type="InterPro" id="IPR013766">
    <property type="entry name" value="Thioredoxin_domain"/>
</dbReference>
<dbReference type="Gene3D" id="3.40.30.10">
    <property type="entry name" value="Glutaredoxin"/>
    <property type="match status" value="1"/>
</dbReference>
<dbReference type="Pfam" id="PF00085">
    <property type="entry name" value="Thioredoxin"/>
    <property type="match status" value="1"/>
</dbReference>
<dbReference type="CDD" id="cd02947">
    <property type="entry name" value="TRX_family"/>
    <property type="match status" value="1"/>
</dbReference>
<organism evidence="2 3">
    <name type="scientific">Brevibacillus phage Jenst</name>
    <dbReference type="NCBI Taxonomy" id="1691954"/>
    <lineage>
        <taxon>Viruses</taxon>
        <taxon>Duplodnaviria</taxon>
        <taxon>Heunggongvirae</taxon>
        <taxon>Uroviricota</taxon>
        <taxon>Caudoviricetes</taxon>
        <taxon>Jenstvirus</taxon>
        <taxon>Jenstvirus jenst</taxon>
    </lineage>
</organism>
<dbReference type="EMBL" id="KT151955">
    <property type="protein sequence ID" value="ALA07199.1"/>
    <property type="molecule type" value="Genomic_DNA"/>
</dbReference>
<dbReference type="GeneID" id="26626018"/>
<dbReference type="SUPFAM" id="SSF52833">
    <property type="entry name" value="Thioredoxin-like"/>
    <property type="match status" value="1"/>
</dbReference>
<keyword evidence="3" id="KW-1185">Reference proteome</keyword>
<evidence type="ECO:0000313" key="2">
    <source>
        <dbReference type="EMBL" id="ALA07199.1"/>
    </source>
</evidence>
<dbReference type="KEGG" id="vg:26626018"/>
<proteinExistence type="predicted"/>